<proteinExistence type="predicted"/>
<evidence type="ECO:0000256" key="2">
    <source>
        <dbReference type="SAM" id="SignalP"/>
    </source>
</evidence>
<dbReference type="InterPro" id="IPR041871">
    <property type="entry name" value="MPP_TMEM62"/>
</dbReference>
<dbReference type="InterPro" id="IPR056230">
    <property type="entry name" value="TMEM62_C"/>
</dbReference>
<dbReference type="CDD" id="cd07401">
    <property type="entry name" value="MPP_TMEM62_N"/>
    <property type="match status" value="1"/>
</dbReference>
<dbReference type="Pfam" id="PF24394">
    <property type="entry name" value="TMEM62_C"/>
    <property type="match status" value="1"/>
</dbReference>
<keyword evidence="1" id="KW-0812">Transmembrane</keyword>
<dbReference type="PANTHER" id="PTHR14795:SF0">
    <property type="entry name" value="TRANSMEMBRANE PROTEIN 62"/>
    <property type="match status" value="1"/>
</dbReference>
<evidence type="ECO:0000259" key="3">
    <source>
        <dbReference type="Pfam" id="PF24384"/>
    </source>
</evidence>
<evidence type="ECO:0000259" key="4">
    <source>
        <dbReference type="Pfam" id="PF24394"/>
    </source>
</evidence>
<feature type="transmembrane region" description="Helical" evidence="1">
    <location>
        <begin position="592"/>
        <end position="612"/>
    </location>
</feature>
<feature type="non-terminal residue" evidence="5">
    <location>
        <position position="1"/>
    </location>
</feature>
<keyword evidence="6" id="KW-1185">Reference proteome</keyword>
<feature type="transmembrane region" description="Helical" evidence="1">
    <location>
        <begin position="632"/>
        <end position="656"/>
    </location>
</feature>
<evidence type="ECO:0000313" key="5">
    <source>
        <dbReference type="EMBL" id="KAG5323692.1"/>
    </source>
</evidence>
<feature type="domain" description="TMEM62 Ig-like" evidence="3">
    <location>
        <begin position="324"/>
        <end position="427"/>
    </location>
</feature>
<dbReference type="InterPro" id="IPR029052">
    <property type="entry name" value="Metallo-depent_PP-like"/>
</dbReference>
<dbReference type="InterPro" id="IPR056229">
    <property type="entry name" value="Ig_TMM62"/>
</dbReference>
<sequence>MKISKSTIVLLVLMLIFSILMANIADFISINPHFPDETLGDNNGEIQWTEPKYYNIANSYNHLIWFLQITDIHISIFRDPSRLSEFKEFCNVTVNSIQPRVVLASGDLTDAIVKDGFGSKQEHREWQHYRYIIDQTNVSKKVLWLDVRGNHDNFDIINFDSKNNYYLYYSIQGKKHPRSYMYNIDTGLETYSFIAIDACLKPGPKRPFNFIGILDQDEINRIQQLINRSKESNAAHAVVFGHYPTSSIISKADTNIRNILGSHKESMVYLCGHFHTLGNMVPNMYSLQKAGFLELELADWKDNRMYRLAAIDHGQFSFIDIKHNDWPVILITNPKNVLFMMPQKENLESIIKSTHVRILAFSTVPLKTVEIQLDNDVWQKCGHVNGPLYVLPWNSTRYKQGIHQITVRVVDNENRRKIVSYSFSLDGSWLSVSILPKLVLMANIVYIFQFLFLVTLILAIIPLCFLRFVHMYYKNNRIELPRRRMKFFHLWLRKLWILSAVDRVFYGLVLYTLYFAIGPWTMGEIIEDHTGVIFVWGTFIGNMYLPGGLTYAYGFLQLLCFHLPLTITLAHHIDRRLRDAECPSRVSSKFHIVWRYLPILIIILLQFVLGYFLYLEYGTTAILLCPLRTGSIIVAAALSYSIATMPVSCLRFVLYLQYDMLSACRAGHVFEIFLLKTQYLQYKCILYFILKIERLKIFIFSNSNNN</sequence>
<accession>A0A836JS28</accession>
<keyword evidence="1" id="KW-1133">Transmembrane helix</keyword>
<comment type="caution">
    <text evidence="5">The sequence shown here is derived from an EMBL/GenBank/DDBJ whole genome shotgun (WGS) entry which is preliminary data.</text>
</comment>
<evidence type="ECO:0000256" key="1">
    <source>
        <dbReference type="SAM" id="Phobius"/>
    </source>
</evidence>
<dbReference type="AlphaFoldDB" id="A0A836JS28"/>
<gene>
    <name evidence="5" type="primary">Tmem62</name>
    <name evidence="5" type="ORF">G6Z78_0003065</name>
</gene>
<feature type="transmembrane region" description="Helical" evidence="1">
    <location>
        <begin position="446"/>
        <end position="469"/>
    </location>
</feature>
<keyword evidence="2" id="KW-0732">Signal</keyword>
<feature type="non-terminal residue" evidence="5">
    <location>
        <position position="706"/>
    </location>
</feature>
<protein>
    <submittedName>
        <fullName evidence="5">TMM62 protein</fullName>
    </submittedName>
</protein>
<dbReference type="Gene3D" id="3.60.21.10">
    <property type="match status" value="1"/>
</dbReference>
<keyword evidence="1" id="KW-0472">Membrane</keyword>
<feature type="signal peptide" evidence="2">
    <location>
        <begin position="1"/>
        <end position="22"/>
    </location>
</feature>
<evidence type="ECO:0000313" key="6">
    <source>
        <dbReference type="Proteomes" id="UP000668214"/>
    </source>
</evidence>
<feature type="transmembrane region" description="Helical" evidence="1">
    <location>
        <begin position="490"/>
        <end position="514"/>
    </location>
</feature>
<feature type="domain" description="TMEM62 C-terminal" evidence="4">
    <location>
        <begin position="450"/>
        <end position="585"/>
    </location>
</feature>
<dbReference type="SUPFAM" id="SSF56300">
    <property type="entry name" value="Metallo-dependent phosphatases"/>
    <property type="match status" value="1"/>
</dbReference>
<dbReference type="PANTHER" id="PTHR14795">
    <property type="entry name" value="HELICASE RELATED"/>
    <property type="match status" value="1"/>
</dbReference>
<organism evidence="5 6">
    <name type="scientific">Pseudoatta argentina</name>
    <dbReference type="NCBI Taxonomy" id="621737"/>
    <lineage>
        <taxon>Eukaryota</taxon>
        <taxon>Metazoa</taxon>
        <taxon>Ecdysozoa</taxon>
        <taxon>Arthropoda</taxon>
        <taxon>Hexapoda</taxon>
        <taxon>Insecta</taxon>
        <taxon>Pterygota</taxon>
        <taxon>Neoptera</taxon>
        <taxon>Endopterygota</taxon>
        <taxon>Hymenoptera</taxon>
        <taxon>Apocrita</taxon>
        <taxon>Aculeata</taxon>
        <taxon>Formicoidea</taxon>
        <taxon>Formicidae</taxon>
        <taxon>Myrmicinae</taxon>
        <taxon>Pseudoatta</taxon>
    </lineage>
</organism>
<name>A0A836JS28_9HYME</name>
<reference evidence="5" key="1">
    <citation type="submission" date="2020-02" db="EMBL/GenBank/DDBJ databases">
        <title>Relaxed selection underlies rapid genomic changes in the transitions from sociality to social parasitism in ants.</title>
        <authorList>
            <person name="Bi X."/>
        </authorList>
    </citation>
    <scope>NUCLEOTIDE SEQUENCE</scope>
    <source>
        <strain evidence="5">BGI-DK2014c</strain>
        <tissue evidence="5">Whole body</tissue>
    </source>
</reference>
<dbReference type="Pfam" id="PF24384">
    <property type="entry name" value="Ig_TMM62"/>
    <property type="match status" value="1"/>
</dbReference>
<feature type="chain" id="PRO_5032389928" evidence="2">
    <location>
        <begin position="23"/>
        <end position="706"/>
    </location>
</feature>
<dbReference type="Proteomes" id="UP000668214">
    <property type="component" value="Unassembled WGS sequence"/>
</dbReference>
<dbReference type="EMBL" id="JAANIA010000554">
    <property type="protein sequence ID" value="KAG5323692.1"/>
    <property type="molecule type" value="Genomic_DNA"/>
</dbReference>